<reference evidence="2" key="1">
    <citation type="submission" date="2022-03" db="EMBL/GenBank/DDBJ databases">
        <authorList>
            <person name="Martin C."/>
        </authorList>
    </citation>
    <scope>NUCLEOTIDE SEQUENCE</scope>
</reference>
<protein>
    <submittedName>
        <fullName evidence="2">Uncharacterized protein</fullName>
    </submittedName>
</protein>
<sequence length="375" mass="43094">MDIILGIFTLLHGLLVFISAEKVSKIRTASQCFKSRGIPRVQFSCPQDTMIKIHRAFHGIAVKDRKDLESSGKCKSTQPGISTNCTFCEGDCIDDSMNMVYDWSNCMGNTTCNKIVMQSYMSKCDTRKFSDYMQVEYECVKKNKVIDVCGGMEQWAQTAYIKSPKYPSHYPINKDCLCRINTAYGNKIKIEFKELLLETKEGSCIADWLMFKERGKKERHCGAVLQGTKTILSNSNSISLHFHSDENENKTQKFQYFTRDLKGFWLQISGDKTNTLQIHCRTLQPNDIEVIEVEKEKKLELARVKKAKEEKERMEALERKKEAEKEKLDEENKENDVEKITGDDDEKLEDESSAATKFQLTISLVVLTTVLQWLT</sequence>
<dbReference type="Proteomes" id="UP000749559">
    <property type="component" value="Unassembled WGS sequence"/>
</dbReference>
<dbReference type="InterPro" id="IPR043159">
    <property type="entry name" value="Lectin_gal-bd_sf"/>
</dbReference>
<evidence type="ECO:0000256" key="1">
    <source>
        <dbReference type="ARBA" id="ARBA00023157"/>
    </source>
</evidence>
<dbReference type="GO" id="GO:0004252">
    <property type="term" value="F:serine-type endopeptidase activity"/>
    <property type="evidence" value="ECO:0007669"/>
    <property type="project" value="TreeGrafter"/>
</dbReference>
<keyword evidence="3" id="KW-1185">Reference proteome</keyword>
<dbReference type="Gene3D" id="2.60.120.290">
    <property type="entry name" value="Spermadhesin, CUB domain"/>
    <property type="match status" value="1"/>
</dbReference>
<dbReference type="InterPro" id="IPR000859">
    <property type="entry name" value="CUB_dom"/>
</dbReference>
<dbReference type="CDD" id="cd00041">
    <property type="entry name" value="CUB"/>
    <property type="match status" value="1"/>
</dbReference>
<dbReference type="AlphaFoldDB" id="A0A8J1TCB0"/>
<evidence type="ECO:0000313" key="2">
    <source>
        <dbReference type="EMBL" id="CAH1799327.1"/>
    </source>
</evidence>
<accession>A0A8J1TCB0</accession>
<dbReference type="PROSITE" id="PS01180">
    <property type="entry name" value="CUB"/>
    <property type="match status" value="1"/>
</dbReference>
<dbReference type="Pfam" id="PF00431">
    <property type="entry name" value="CUB"/>
    <property type="match status" value="1"/>
</dbReference>
<keyword evidence="1" id="KW-1015">Disulfide bond</keyword>
<dbReference type="GO" id="GO:0005615">
    <property type="term" value="C:extracellular space"/>
    <property type="evidence" value="ECO:0007669"/>
    <property type="project" value="TreeGrafter"/>
</dbReference>
<dbReference type="EMBL" id="CAIIXF020000011">
    <property type="protein sequence ID" value="CAH1799327.1"/>
    <property type="molecule type" value="Genomic_DNA"/>
</dbReference>
<dbReference type="InterPro" id="IPR035914">
    <property type="entry name" value="Sperma_CUB_dom_sf"/>
</dbReference>
<dbReference type="OrthoDB" id="431034at2759"/>
<dbReference type="SUPFAM" id="SSF49854">
    <property type="entry name" value="Spermadhesin, CUB domain"/>
    <property type="match status" value="1"/>
</dbReference>
<dbReference type="PANTHER" id="PTHR24255:SF31">
    <property type="entry name" value="CUBILIN-LIKE PROTEIN"/>
    <property type="match status" value="1"/>
</dbReference>
<dbReference type="Gene3D" id="2.60.120.740">
    <property type="match status" value="1"/>
</dbReference>
<organism evidence="2 3">
    <name type="scientific">Owenia fusiformis</name>
    <name type="common">Polychaete worm</name>
    <dbReference type="NCBI Taxonomy" id="6347"/>
    <lineage>
        <taxon>Eukaryota</taxon>
        <taxon>Metazoa</taxon>
        <taxon>Spiralia</taxon>
        <taxon>Lophotrochozoa</taxon>
        <taxon>Annelida</taxon>
        <taxon>Polychaeta</taxon>
        <taxon>Sedentaria</taxon>
        <taxon>Canalipalpata</taxon>
        <taxon>Sabellida</taxon>
        <taxon>Oweniida</taxon>
        <taxon>Oweniidae</taxon>
        <taxon>Owenia</taxon>
    </lineage>
</organism>
<evidence type="ECO:0000313" key="3">
    <source>
        <dbReference type="Proteomes" id="UP000749559"/>
    </source>
</evidence>
<dbReference type="PANTHER" id="PTHR24255">
    <property type="entry name" value="COMPLEMENT COMPONENT 1, S SUBCOMPONENT-RELATED"/>
    <property type="match status" value="1"/>
</dbReference>
<proteinExistence type="predicted"/>
<dbReference type="SMART" id="SM00042">
    <property type="entry name" value="CUB"/>
    <property type="match status" value="1"/>
</dbReference>
<dbReference type="CDD" id="cd22823">
    <property type="entry name" value="Gal_Rha_Lectin"/>
    <property type="match status" value="1"/>
</dbReference>
<gene>
    <name evidence="2" type="ORF">OFUS_LOCUS23352</name>
</gene>
<name>A0A8J1TCB0_OWEFU</name>
<comment type="caution">
    <text evidence="2">The sequence shown here is derived from an EMBL/GenBank/DDBJ whole genome shotgun (WGS) entry which is preliminary data.</text>
</comment>